<dbReference type="Proteomes" id="UP001210380">
    <property type="component" value="Unassembled WGS sequence"/>
</dbReference>
<dbReference type="SUPFAM" id="SSF51338">
    <property type="entry name" value="Composite domain of metallo-dependent hydrolases"/>
    <property type="match status" value="1"/>
</dbReference>
<dbReference type="RefSeq" id="WP_270948603.1">
    <property type="nucleotide sequence ID" value="NZ_JAQGLA010000012.1"/>
</dbReference>
<dbReference type="InterPro" id="IPR032466">
    <property type="entry name" value="Metal_Hydrolase"/>
</dbReference>
<keyword evidence="4" id="KW-1185">Reference proteome</keyword>
<dbReference type="EMBL" id="JAQGLA010000012">
    <property type="protein sequence ID" value="MDA3626030.1"/>
    <property type="molecule type" value="Genomic_DNA"/>
</dbReference>
<protein>
    <submittedName>
        <fullName evidence="3">Amidohydrolase family protein</fullName>
    </submittedName>
</protein>
<organism evidence="3 4">
    <name type="scientific">Saccharopolyspora oryzae</name>
    <dbReference type="NCBI Taxonomy" id="2997343"/>
    <lineage>
        <taxon>Bacteria</taxon>
        <taxon>Bacillati</taxon>
        <taxon>Actinomycetota</taxon>
        <taxon>Actinomycetes</taxon>
        <taxon>Pseudonocardiales</taxon>
        <taxon>Pseudonocardiaceae</taxon>
        <taxon>Saccharopolyspora</taxon>
    </lineage>
</organism>
<proteinExistence type="predicted"/>
<feature type="domain" description="Amidohydrolase-related" evidence="2">
    <location>
        <begin position="57"/>
        <end position="440"/>
    </location>
</feature>
<sequence>MSAPRKSTLVVANATIANASGRRSGHVLVADGVIADVLDASAPVPDADRVIDASGRIVIPGGVDGHCHIAQVTGGWRTTDDYATTTLAALAGGTTTVMDFGIPAGPEESPLAAAEAKIAMIAEARCDVGLHASVIDWDDSVPAQLRSLAERGIRSVKLYTTNRGTTMATRDTILKVFEEMTRIDGLSYVHAEHDEIIVASTDRQAATGRIDIRQLGVTRPELAEEASVREVIALAEYIGAPVYFVHQSTPGAVDLVTEARGRGLPVYSETCPHYIALNSEVYDGPLPEFYACCPPMRDRKTMEALRSRLLTGDVDAMSSDHSAYDLGQKRARADDIRFMPHGLPGVETRLPVSFTHMVAEDLTGLENFVSVFAAEPARLNGLDGKGAVEAGRDADLVVIDPGHQAAVDGSALHMGTDFSPFEGMALRGWPQTVIAAGRVVVDSDGVHDPGPVGRFLQQRPFSTIPGRDPVEVAG</sequence>
<dbReference type="PANTHER" id="PTHR11647">
    <property type="entry name" value="HYDRANTOINASE/DIHYDROPYRIMIDINASE FAMILY MEMBER"/>
    <property type="match status" value="1"/>
</dbReference>
<dbReference type="InterPro" id="IPR011059">
    <property type="entry name" value="Metal-dep_hydrolase_composite"/>
</dbReference>
<gene>
    <name evidence="3" type="ORF">OU415_11340</name>
</gene>
<dbReference type="Gene3D" id="2.30.40.10">
    <property type="entry name" value="Urease, subunit C, domain 1"/>
    <property type="match status" value="1"/>
</dbReference>
<accession>A0ABT4UWF7</accession>
<dbReference type="Gene3D" id="3.20.20.140">
    <property type="entry name" value="Metal-dependent hydrolases"/>
    <property type="match status" value="1"/>
</dbReference>
<evidence type="ECO:0000313" key="4">
    <source>
        <dbReference type="Proteomes" id="UP001210380"/>
    </source>
</evidence>
<evidence type="ECO:0000259" key="2">
    <source>
        <dbReference type="Pfam" id="PF01979"/>
    </source>
</evidence>
<dbReference type="InterPro" id="IPR006680">
    <property type="entry name" value="Amidohydro-rel"/>
</dbReference>
<reference evidence="3 4" key="1">
    <citation type="submission" date="2022-11" db="EMBL/GenBank/DDBJ databases">
        <title>Draft genome sequence of Saccharopolyspora sp. WRP15-2 isolated from rhizosphere soils of wild rice in Thailand.</title>
        <authorList>
            <person name="Duangmal K."/>
            <person name="Kammanee S."/>
            <person name="Muangham S."/>
        </authorList>
    </citation>
    <scope>NUCLEOTIDE SEQUENCE [LARGE SCALE GENOMIC DNA]</scope>
    <source>
        <strain evidence="3 4">WRP15-2</strain>
    </source>
</reference>
<dbReference type="SUPFAM" id="SSF51556">
    <property type="entry name" value="Metallo-dependent hydrolases"/>
    <property type="match status" value="1"/>
</dbReference>
<evidence type="ECO:0000256" key="1">
    <source>
        <dbReference type="ARBA" id="ARBA00001947"/>
    </source>
</evidence>
<dbReference type="InterPro" id="IPR050378">
    <property type="entry name" value="Metallo-dep_Hydrolases_sf"/>
</dbReference>
<dbReference type="PANTHER" id="PTHR11647:SF1">
    <property type="entry name" value="COLLAPSIN RESPONSE MEDIATOR PROTEIN"/>
    <property type="match status" value="1"/>
</dbReference>
<evidence type="ECO:0000313" key="3">
    <source>
        <dbReference type="EMBL" id="MDA3626030.1"/>
    </source>
</evidence>
<comment type="cofactor">
    <cofactor evidence="1">
        <name>Zn(2+)</name>
        <dbReference type="ChEBI" id="CHEBI:29105"/>
    </cofactor>
</comment>
<dbReference type="Pfam" id="PF01979">
    <property type="entry name" value="Amidohydro_1"/>
    <property type="match status" value="1"/>
</dbReference>
<comment type="caution">
    <text evidence="3">The sequence shown here is derived from an EMBL/GenBank/DDBJ whole genome shotgun (WGS) entry which is preliminary data.</text>
</comment>
<name>A0ABT4UWF7_9PSEU</name>